<sequence length="125" mass="14378">MKVNYIEWKLGPFGGPTAGVKDLSLQYVMDLPQSSSPFSLTFAQTFPLPLERKADCFADCRVCPRCNCAVDLKGDNQIFSKRKGTIGFLFLFFFYNWWSFQDLLPHYSCLSSDSPRERKERAREG</sequence>
<feature type="transmembrane region" description="Helical" evidence="1">
    <location>
        <begin position="84"/>
        <end position="100"/>
    </location>
</feature>
<protein>
    <submittedName>
        <fullName evidence="2">Mitochondrial tRNA-specific 2-thiouridylase 1-like</fullName>
    </submittedName>
</protein>
<dbReference type="EMBL" id="SMOL01000147">
    <property type="protein sequence ID" value="KAB2629751.1"/>
    <property type="molecule type" value="Genomic_DNA"/>
</dbReference>
<keyword evidence="1" id="KW-0812">Transmembrane</keyword>
<evidence type="ECO:0000313" key="3">
    <source>
        <dbReference type="Proteomes" id="UP000327157"/>
    </source>
</evidence>
<reference evidence="2 3" key="1">
    <citation type="submission" date="2019-09" db="EMBL/GenBank/DDBJ databases">
        <authorList>
            <person name="Ou C."/>
        </authorList>
    </citation>
    <scope>NUCLEOTIDE SEQUENCE [LARGE SCALE GENOMIC DNA]</scope>
    <source>
        <strain evidence="2">S2</strain>
        <tissue evidence="2">Leaf</tissue>
    </source>
</reference>
<keyword evidence="1" id="KW-1133">Transmembrane helix</keyword>
<keyword evidence="3" id="KW-1185">Reference proteome</keyword>
<dbReference type="Proteomes" id="UP000327157">
    <property type="component" value="Unassembled WGS sequence"/>
</dbReference>
<evidence type="ECO:0000313" key="2">
    <source>
        <dbReference type="EMBL" id="KAB2629751.1"/>
    </source>
</evidence>
<dbReference type="AlphaFoldDB" id="A0A5N5HU34"/>
<accession>A0A5N5HU34</accession>
<gene>
    <name evidence="2" type="ORF">D8674_040506</name>
</gene>
<evidence type="ECO:0000256" key="1">
    <source>
        <dbReference type="SAM" id="Phobius"/>
    </source>
</evidence>
<reference evidence="2 3" key="2">
    <citation type="submission" date="2019-11" db="EMBL/GenBank/DDBJ databases">
        <title>A de novo genome assembly of a pear dwarfing rootstock.</title>
        <authorList>
            <person name="Wang F."/>
            <person name="Wang J."/>
            <person name="Li S."/>
            <person name="Zhang Y."/>
            <person name="Fang M."/>
            <person name="Ma L."/>
            <person name="Zhao Y."/>
            <person name="Jiang S."/>
        </authorList>
    </citation>
    <scope>NUCLEOTIDE SEQUENCE [LARGE SCALE GENOMIC DNA]</scope>
    <source>
        <strain evidence="2">S2</strain>
        <tissue evidence="2">Leaf</tissue>
    </source>
</reference>
<organism evidence="2 3">
    <name type="scientific">Pyrus ussuriensis x Pyrus communis</name>
    <dbReference type="NCBI Taxonomy" id="2448454"/>
    <lineage>
        <taxon>Eukaryota</taxon>
        <taxon>Viridiplantae</taxon>
        <taxon>Streptophyta</taxon>
        <taxon>Embryophyta</taxon>
        <taxon>Tracheophyta</taxon>
        <taxon>Spermatophyta</taxon>
        <taxon>Magnoliopsida</taxon>
        <taxon>eudicotyledons</taxon>
        <taxon>Gunneridae</taxon>
        <taxon>Pentapetalae</taxon>
        <taxon>rosids</taxon>
        <taxon>fabids</taxon>
        <taxon>Rosales</taxon>
        <taxon>Rosaceae</taxon>
        <taxon>Amygdaloideae</taxon>
        <taxon>Maleae</taxon>
        <taxon>Pyrus</taxon>
    </lineage>
</organism>
<keyword evidence="1" id="KW-0472">Membrane</keyword>
<name>A0A5N5HU34_9ROSA</name>
<proteinExistence type="predicted"/>
<comment type="caution">
    <text evidence="2">The sequence shown here is derived from an EMBL/GenBank/DDBJ whole genome shotgun (WGS) entry which is preliminary data.</text>
</comment>